<feature type="signal peptide" evidence="1">
    <location>
        <begin position="1"/>
        <end position="19"/>
    </location>
</feature>
<dbReference type="Proteomes" id="UP000886188">
    <property type="component" value="Unassembled WGS sequence"/>
</dbReference>
<keyword evidence="1" id="KW-0732">Signal</keyword>
<feature type="chain" id="PRO_5030543382" description="Solute-binding protein family 3/N-terminal domain-containing protein" evidence="1">
    <location>
        <begin position="20"/>
        <end position="274"/>
    </location>
</feature>
<name>A0A7V1D119_9GAMM</name>
<dbReference type="EMBL" id="DRGM01000167">
    <property type="protein sequence ID" value="HEA17973.1"/>
    <property type="molecule type" value="Genomic_DNA"/>
</dbReference>
<evidence type="ECO:0000313" key="2">
    <source>
        <dbReference type="EMBL" id="HEA17973.1"/>
    </source>
</evidence>
<gene>
    <name evidence="2" type="ORF">ENH88_16310</name>
</gene>
<dbReference type="SUPFAM" id="SSF53850">
    <property type="entry name" value="Periplasmic binding protein-like II"/>
    <property type="match status" value="1"/>
</dbReference>
<dbReference type="RefSeq" id="WP_304183772.1">
    <property type="nucleotide sequence ID" value="NZ_DRGM01000167.1"/>
</dbReference>
<dbReference type="AlphaFoldDB" id="A0A7V1D119"/>
<organism evidence="2">
    <name type="scientific">Pseudoalteromonas prydzensis</name>
    <dbReference type="NCBI Taxonomy" id="182141"/>
    <lineage>
        <taxon>Bacteria</taxon>
        <taxon>Pseudomonadati</taxon>
        <taxon>Pseudomonadota</taxon>
        <taxon>Gammaproteobacteria</taxon>
        <taxon>Alteromonadales</taxon>
        <taxon>Pseudoalteromonadaceae</taxon>
        <taxon>Pseudoalteromonas</taxon>
    </lineage>
</organism>
<proteinExistence type="predicted"/>
<evidence type="ECO:0000256" key="1">
    <source>
        <dbReference type="SAM" id="SignalP"/>
    </source>
</evidence>
<reference evidence="2" key="1">
    <citation type="journal article" date="2020" name="mSystems">
        <title>Genome- and Community-Level Interaction Insights into Carbon Utilization and Element Cycling Functions of Hydrothermarchaeota in Hydrothermal Sediment.</title>
        <authorList>
            <person name="Zhou Z."/>
            <person name="Liu Y."/>
            <person name="Xu W."/>
            <person name="Pan J."/>
            <person name="Luo Z.H."/>
            <person name="Li M."/>
        </authorList>
    </citation>
    <scope>NUCLEOTIDE SEQUENCE [LARGE SCALE GENOMIC DNA]</scope>
    <source>
        <strain evidence="2">HyVt-346</strain>
    </source>
</reference>
<sequence length="274" mass="31852">MKILLLIYLAFMLPSLAYAKQAVTFLSYEYFLTEEEKSIADERYLAAFTQALSHQFKVEQYTTNAARMLKQLSTQTNVCSFNILKTTQREKQFIFSAMPSSMFLQRRVFGLKETLKDLPEQVSISKLLANKYTFATLTSTSYQELDSMLAMYQHQIMPIIGAGDFSRLAKLLLHKRVDMIIDYDMSVKHFLTPQQYAELDSREIIEYPEFNSGYFACSRTQVGAEVIEQIDALMQSAKMHQPIKQYHYASFQPEVAARIMTIYKTYYKPETYND</sequence>
<evidence type="ECO:0008006" key="3">
    <source>
        <dbReference type="Google" id="ProtNLM"/>
    </source>
</evidence>
<accession>A0A7V1D119</accession>
<protein>
    <recommendedName>
        <fullName evidence="3">Solute-binding protein family 3/N-terminal domain-containing protein</fullName>
    </recommendedName>
</protein>
<comment type="caution">
    <text evidence="2">The sequence shown here is derived from an EMBL/GenBank/DDBJ whole genome shotgun (WGS) entry which is preliminary data.</text>
</comment>